<dbReference type="InterPro" id="IPR039315">
    <property type="entry name" value="CheW"/>
</dbReference>
<sequence length="166" mass="18007">MSYIPKKRNDISDNHSRETNKEVRAVANYIVVGLNEEKFALPITDIQEIIKDMPITEIPAARAHVKGVINLRGTIVPVIGLRSKFRMMESHTTAASRIVIVQTPEGEPVGLYVDRVEQVAFFSEILPTPDGIGGAQAGNLSGIGKINDQLVSILHLPSILNTGGGQ</sequence>
<dbReference type="SMART" id="SM00260">
    <property type="entry name" value="CheW"/>
    <property type="match status" value="1"/>
</dbReference>
<dbReference type="PANTHER" id="PTHR22617">
    <property type="entry name" value="CHEMOTAXIS SENSOR HISTIDINE KINASE-RELATED"/>
    <property type="match status" value="1"/>
</dbReference>
<dbReference type="OrthoDB" id="9794382at2"/>
<dbReference type="SUPFAM" id="SSF50341">
    <property type="entry name" value="CheW-like"/>
    <property type="match status" value="1"/>
</dbReference>
<organism evidence="2 3">
    <name type="scientific">Paenibacillus albus</name>
    <dbReference type="NCBI Taxonomy" id="2495582"/>
    <lineage>
        <taxon>Bacteria</taxon>
        <taxon>Bacillati</taxon>
        <taxon>Bacillota</taxon>
        <taxon>Bacilli</taxon>
        <taxon>Bacillales</taxon>
        <taxon>Paenibacillaceae</taxon>
        <taxon>Paenibacillus</taxon>
    </lineage>
</organism>
<dbReference type="PROSITE" id="PS50851">
    <property type="entry name" value="CHEW"/>
    <property type="match status" value="1"/>
</dbReference>
<dbReference type="GO" id="GO:0007165">
    <property type="term" value="P:signal transduction"/>
    <property type="evidence" value="ECO:0007669"/>
    <property type="project" value="InterPro"/>
</dbReference>
<dbReference type="Proteomes" id="UP000272528">
    <property type="component" value="Chromosome"/>
</dbReference>
<proteinExistence type="predicted"/>
<dbReference type="AlphaFoldDB" id="A0A3S9A923"/>
<dbReference type="Gene3D" id="2.40.50.180">
    <property type="entry name" value="CheA-289, Domain 4"/>
    <property type="match status" value="1"/>
</dbReference>
<dbReference type="Pfam" id="PF01584">
    <property type="entry name" value="CheW"/>
    <property type="match status" value="1"/>
</dbReference>
<dbReference type="Gene3D" id="2.30.30.40">
    <property type="entry name" value="SH3 Domains"/>
    <property type="match status" value="1"/>
</dbReference>
<dbReference type="EMBL" id="CP034437">
    <property type="protein sequence ID" value="AZN42201.1"/>
    <property type="molecule type" value="Genomic_DNA"/>
</dbReference>
<evidence type="ECO:0000259" key="1">
    <source>
        <dbReference type="PROSITE" id="PS50851"/>
    </source>
</evidence>
<protein>
    <submittedName>
        <fullName evidence="2">Chemotaxis protein CheW</fullName>
    </submittedName>
</protein>
<feature type="domain" description="CheW-like" evidence="1">
    <location>
        <begin position="26"/>
        <end position="165"/>
    </location>
</feature>
<accession>A0A3S9A923</accession>
<dbReference type="KEGG" id="palb:EJC50_22850"/>
<dbReference type="GO" id="GO:0005829">
    <property type="term" value="C:cytosol"/>
    <property type="evidence" value="ECO:0007669"/>
    <property type="project" value="TreeGrafter"/>
</dbReference>
<dbReference type="InterPro" id="IPR002545">
    <property type="entry name" value="CheW-lke_dom"/>
</dbReference>
<evidence type="ECO:0000313" key="2">
    <source>
        <dbReference type="EMBL" id="AZN42201.1"/>
    </source>
</evidence>
<gene>
    <name evidence="2" type="ORF">EJC50_22850</name>
</gene>
<keyword evidence="3" id="KW-1185">Reference proteome</keyword>
<name>A0A3S9A923_9BACL</name>
<evidence type="ECO:0000313" key="3">
    <source>
        <dbReference type="Proteomes" id="UP000272528"/>
    </source>
</evidence>
<dbReference type="PANTHER" id="PTHR22617:SF23">
    <property type="entry name" value="CHEMOTAXIS PROTEIN CHEW"/>
    <property type="match status" value="1"/>
</dbReference>
<dbReference type="GO" id="GO:0006935">
    <property type="term" value="P:chemotaxis"/>
    <property type="evidence" value="ECO:0007669"/>
    <property type="project" value="InterPro"/>
</dbReference>
<dbReference type="InterPro" id="IPR036061">
    <property type="entry name" value="CheW-like_dom_sf"/>
</dbReference>
<reference evidence="3" key="1">
    <citation type="submission" date="2018-12" db="EMBL/GenBank/DDBJ databases">
        <title>Genome sequence of Peanibacillus sp.</title>
        <authorList>
            <person name="Subramani G."/>
            <person name="Srinivasan S."/>
            <person name="Kim M.K."/>
        </authorList>
    </citation>
    <scope>NUCLEOTIDE SEQUENCE [LARGE SCALE GENOMIC DNA]</scope>
    <source>
        <strain evidence="3">18JY67-1</strain>
    </source>
</reference>